<dbReference type="InterPro" id="IPR012223">
    <property type="entry name" value="TEII"/>
</dbReference>
<evidence type="ECO:0000259" key="2">
    <source>
        <dbReference type="Pfam" id="PF00975"/>
    </source>
</evidence>
<feature type="domain" description="Thioesterase" evidence="2">
    <location>
        <begin position="20"/>
        <end position="231"/>
    </location>
</feature>
<proteinExistence type="inferred from homology"/>
<comment type="similarity">
    <text evidence="1">Belongs to the thioesterase family.</text>
</comment>
<dbReference type="Gene3D" id="3.40.50.1820">
    <property type="entry name" value="alpha/beta hydrolase"/>
    <property type="match status" value="1"/>
</dbReference>
<dbReference type="InterPro" id="IPR001031">
    <property type="entry name" value="Thioesterase"/>
</dbReference>
<accession>A0A4V0NGD1</accession>
<evidence type="ECO:0000313" key="3">
    <source>
        <dbReference type="EMBL" id="AUX32752.1"/>
    </source>
</evidence>
<organism evidence="3 4">
    <name type="scientific">Sorangium cellulosum</name>
    <name type="common">Polyangium cellulosum</name>
    <dbReference type="NCBI Taxonomy" id="56"/>
    <lineage>
        <taxon>Bacteria</taxon>
        <taxon>Pseudomonadati</taxon>
        <taxon>Myxococcota</taxon>
        <taxon>Polyangia</taxon>
        <taxon>Polyangiales</taxon>
        <taxon>Polyangiaceae</taxon>
        <taxon>Sorangium</taxon>
    </lineage>
</organism>
<dbReference type="Proteomes" id="UP000295497">
    <property type="component" value="Chromosome"/>
</dbReference>
<gene>
    <name evidence="3" type="ORF">SOCE836_048990</name>
</gene>
<evidence type="ECO:0000313" key="4">
    <source>
        <dbReference type="Proteomes" id="UP000295497"/>
    </source>
</evidence>
<evidence type="ECO:0000256" key="1">
    <source>
        <dbReference type="ARBA" id="ARBA00007169"/>
    </source>
</evidence>
<dbReference type="EMBL" id="CP012672">
    <property type="protein sequence ID" value="AUX32752.1"/>
    <property type="molecule type" value="Genomic_DNA"/>
</dbReference>
<protein>
    <submittedName>
        <fullName evidence="3">Thioesterase</fullName>
    </submittedName>
</protein>
<reference evidence="3 4" key="1">
    <citation type="submission" date="2015-09" db="EMBL/GenBank/DDBJ databases">
        <title>Sorangium comparison.</title>
        <authorList>
            <person name="Zaburannyi N."/>
            <person name="Bunk B."/>
            <person name="Overmann J."/>
            <person name="Mueller R."/>
        </authorList>
    </citation>
    <scope>NUCLEOTIDE SEQUENCE [LARGE SCALE GENOMIC DNA]</scope>
    <source>
        <strain evidence="3 4">So ce836</strain>
    </source>
</reference>
<dbReference type="PANTHER" id="PTHR11487:SF0">
    <property type="entry name" value="S-ACYL FATTY ACID SYNTHASE THIOESTERASE, MEDIUM CHAIN"/>
    <property type="match status" value="1"/>
</dbReference>
<dbReference type="GO" id="GO:0008610">
    <property type="term" value="P:lipid biosynthetic process"/>
    <property type="evidence" value="ECO:0007669"/>
    <property type="project" value="TreeGrafter"/>
</dbReference>
<dbReference type="SUPFAM" id="SSF53474">
    <property type="entry name" value="alpha/beta-Hydrolases"/>
    <property type="match status" value="1"/>
</dbReference>
<dbReference type="RefSeq" id="WP_129576293.1">
    <property type="nucleotide sequence ID" value="NZ_CP012672.1"/>
</dbReference>
<sequence length="248" mass="27333">MSDRGRWLIRSAPSARPRARLLCLPHAGAGASLFRLWPERAPDAVEVVRVQLPGREERAREPPSLSMTEVVAAIERELGDGPPTAIFGHSLGGLIAFELAKRLHEAGATPARLFVSGARPPHLPDPHQLHRLPEPDFIEALRRRGGIPDDVLRHAELRDMVGRLLRADLALAETWHRPEPVALPVPITVCAARADAVVSWEATGHWSLCSTRGYERVELPGDHFFIKQHDALVMAAVFPRILQATAAR</sequence>
<name>A0A4V0NGD1_SORCE</name>
<dbReference type="PANTHER" id="PTHR11487">
    <property type="entry name" value="THIOESTERASE"/>
    <property type="match status" value="1"/>
</dbReference>
<dbReference type="AlphaFoldDB" id="A0A4V0NGD1"/>
<dbReference type="InterPro" id="IPR029058">
    <property type="entry name" value="AB_hydrolase_fold"/>
</dbReference>
<dbReference type="Pfam" id="PF00975">
    <property type="entry name" value="Thioesterase"/>
    <property type="match status" value="1"/>
</dbReference>